<protein>
    <submittedName>
        <fullName evidence="1">Uncharacterized protein</fullName>
    </submittedName>
</protein>
<organism evidence="1">
    <name type="scientific">viral metagenome</name>
    <dbReference type="NCBI Taxonomy" id="1070528"/>
    <lineage>
        <taxon>unclassified sequences</taxon>
        <taxon>metagenomes</taxon>
        <taxon>organismal metagenomes</taxon>
    </lineage>
</organism>
<dbReference type="EMBL" id="MN740209">
    <property type="protein sequence ID" value="QHT93667.1"/>
    <property type="molecule type" value="Genomic_DNA"/>
</dbReference>
<sequence>MSTYTCDVCSFYTDKNIKLIAHLATVKHKQNCRNKPDITPPSAVLPVSIPPSTHCGQKNAQHRTLTQQDMTIRLFPQPPPPPQSVFTLLEIKNNQVVSTKQVDISNSIIKFV</sequence>
<reference evidence="1" key="1">
    <citation type="journal article" date="2020" name="Nature">
        <title>Giant virus diversity and host interactions through global metagenomics.</title>
        <authorList>
            <person name="Schulz F."/>
            <person name="Roux S."/>
            <person name="Paez-Espino D."/>
            <person name="Jungbluth S."/>
            <person name="Walsh D.A."/>
            <person name="Denef V.J."/>
            <person name="McMahon K.D."/>
            <person name="Konstantinidis K.T."/>
            <person name="Eloe-Fadrosh E.A."/>
            <person name="Kyrpides N.C."/>
            <person name="Woyke T."/>
        </authorList>
    </citation>
    <scope>NUCLEOTIDE SEQUENCE</scope>
    <source>
        <strain evidence="1">GVMAG-M-3300024252-29</strain>
    </source>
</reference>
<accession>A0A6C0IP50</accession>
<dbReference type="AlphaFoldDB" id="A0A6C0IP50"/>
<proteinExistence type="predicted"/>
<name>A0A6C0IP50_9ZZZZ</name>
<evidence type="ECO:0000313" key="1">
    <source>
        <dbReference type="EMBL" id="QHT93667.1"/>
    </source>
</evidence>